<reference evidence="2" key="1">
    <citation type="submission" date="2015-05" db="UniProtKB">
        <authorList>
            <consortium name="EnsemblMetazoa"/>
        </authorList>
    </citation>
    <scope>IDENTIFICATION</scope>
</reference>
<dbReference type="EnsemblMetazoa" id="RPRC012189-RA">
    <property type="protein sequence ID" value="RPRC012189-PA"/>
    <property type="gene ID" value="RPRC012189"/>
</dbReference>
<keyword evidence="3" id="KW-1185">Reference proteome</keyword>
<proteinExistence type="predicted"/>
<protein>
    <submittedName>
        <fullName evidence="2">Uncharacterized protein</fullName>
    </submittedName>
</protein>
<evidence type="ECO:0000256" key="1">
    <source>
        <dbReference type="SAM" id="MobiDB-lite"/>
    </source>
</evidence>
<dbReference type="EMBL" id="ACPB03035376">
    <property type="status" value="NOT_ANNOTATED_CDS"/>
    <property type="molecule type" value="Genomic_DNA"/>
</dbReference>
<dbReference type="Proteomes" id="UP000015103">
    <property type="component" value="Unassembled WGS sequence"/>
</dbReference>
<name>T1I7B7_RHOPR</name>
<dbReference type="VEuPathDB" id="VectorBase:RPRC012189"/>
<evidence type="ECO:0000313" key="3">
    <source>
        <dbReference type="Proteomes" id="UP000015103"/>
    </source>
</evidence>
<dbReference type="InParanoid" id="T1I7B7"/>
<sequence length="354" mass="39720">EIGENKATAVARSVSEAEGEIPGYCKDRLRFKMYEKKSDDELSSNVGGCFSDVYLSGEENQLLDDLRFVDDDDDEVIDDEEENAAYEEAFADFMACKDEESGSEVQESEEEKEYVESEALKVCPPEHECLEPISKALPSEDEVKSEIEDLSEKIRECFNKNVLAPDAVHFQSFLNILLVKKSGLLHKKRFDFIKSRLENEFIKKFINNKLKHGSHERKKKSESPPLQDTPSDSEISDDSSENSNTFGYNNFFHIDSDSSDDWGGWSDSSTNTDVTKKSNSSYTETEEEISSASSNTTFTTLVETDADNSNYELNYSATDEESELIRGSSTSSPITDTLTSRSDETSIGFTNLSV</sequence>
<accession>T1I7B7</accession>
<feature type="compositionally biased region" description="Polar residues" evidence="1">
    <location>
        <begin position="327"/>
        <end position="342"/>
    </location>
</feature>
<evidence type="ECO:0000313" key="2">
    <source>
        <dbReference type="EnsemblMetazoa" id="RPRC012189-PA"/>
    </source>
</evidence>
<dbReference type="AlphaFoldDB" id="T1I7B7"/>
<dbReference type="HOGENOM" id="CLU_784324_0_0_1"/>
<organism evidence="2 3">
    <name type="scientific">Rhodnius prolixus</name>
    <name type="common">Triatomid bug</name>
    <dbReference type="NCBI Taxonomy" id="13249"/>
    <lineage>
        <taxon>Eukaryota</taxon>
        <taxon>Metazoa</taxon>
        <taxon>Ecdysozoa</taxon>
        <taxon>Arthropoda</taxon>
        <taxon>Hexapoda</taxon>
        <taxon>Insecta</taxon>
        <taxon>Pterygota</taxon>
        <taxon>Neoptera</taxon>
        <taxon>Paraneoptera</taxon>
        <taxon>Hemiptera</taxon>
        <taxon>Heteroptera</taxon>
        <taxon>Panheteroptera</taxon>
        <taxon>Cimicomorpha</taxon>
        <taxon>Reduviidae</taxon>
        <taxon>Triatominae</taxon>
        <taxon>Rhodnius</taxon>
    </lineage>
</organism>
<feature type="region of interest" description="Disordered" evidence="1">
    <location>
        <begin position="261"/>
        <end position="298"/>
    </location>
</feature>
<feature type="region of interest" description="Disordered" evidence="1">
    <location>
        <begin position="316"/>
        <end position="342"/>
    </location>
</feature>
<feature type="region of interest" description="Disordered" evidence="1">
    <location>
        <begin position="212"/>
        <end position="242"/>
    </location>
</feature>